<keyword evidence="2 7" id="KW-0255">Endonuclease</keyword>
<protein>
    <submittedName>
        <fullName evidence="7">UV DNA damage repair endonuclease UvsE</fullName>
    </submittedName>
</protein>
<keyword evidence="1" id="KW-0540">Nuclease</keyword>
<dbReference type="NCBIfam" id="NF002640">
    <property type="entry name" value="PRK02308.1-4"/>
    <property type="match status" value="1"/>
</dbReference>
<keyword evidence="3" id="KW-0227">DNA damage</keyword>
<gene>
    <name evidence="7" type="primary">uvsE</name>
    <name evidence="7" type="ORF">IQ276_36375</name>
</gene>
<dbReference type="Gene3D" id="3.20.20.150">
    <property type="entry name" value="Divalent-metal-dependent TIM barrel enzymes"/>
    <property type="match status" value="1"/>
</dbReference>
<dbReference type="Pfam" id="PF03851">
    <property type="entry name" value="UvdE"/>
    <property type="match status" value="1"/>
</dbReference>
<evidence type="ECO:0000256" key="3">
    <source>
        <dbReference type="ARBA" id="ARBA00022763"/>
    </source>
</evidence>
<name>A0A8J7AIN3_DESMC</name>
<dbReference type="InterPro" id="IPR004601">
    <property type="entry name" value="UvdE"/>
</dbReference>
<sequence length="325" mass="37549">MTAIQFQNLPHTQRQKGTLPHLGLVCITIDKQVRFRTMTRTRYLKLTLEQRETALRELYEHNLQRLHDALSFCQENQIQLYRMSSALFPLSDMEDEIGANILEEMSDRLAKIGERAKALNIRMVLHPDQYVVLSSDSPEIVKTSIKILERHARTLDLLGLPQSPWSLMNIHGGKSQRTEQLVKVISELPEAIKSRLTLENDEYAYSASELLAVCQQAGIPMVFDAHHHICHENLDSYDDPSVASMLYAARETWVNPDWQLVHISNGEEAFNDRKHSDMITAMPSVYHEVPWIEVEAKHKEVAIAHLRSWWLMESGVRIQESEFRM</sequence>
<keyword evidence="8" id="KW-1185">Reference proteome</keyword>
<dbReference type="AlphaFoldDB" id="A0A8J7AIN3"/>
<dbReference type="InterPro" id="IPR036237">
    <property type="entry name" value="Xyl_isomerase-like_sf"/>
</dbReference>
<keyword evidence="6" id="KW-0234">DNA repair</keyword>
<evidence type="ECO:0000313" key="8">
    <source>
        <dbReference type="Proteomes" id="UP000622533"/>
    </source>
</evidence>
<comment type="caution">
    <text evidence="7">The sequence shown here is derived from an EMBL/GenBank/DDBJ whole genome shotgun (WGS) entry which is preliminary data.</text>
</comment>
<keyword evidence="4" id="KW-0228">DNA excision</keyword>
<dbReference type="GO" id="GO:0009411">
    <property type="term" value="P:response to UV"/>
    <property type="evidence" value="ECO:0007669"/>
    <property type="project" value="InterPro"/>
</dbReference>
<dbReference type="NCBIfam" id="TIGR00629">
    <property type="entry name" value="uvde"/>
    <property type="match status" value="1"/>
</dbReference>
<dbReference type="PANTHER" id="PTHR31290:SF5">
    <property type="entry name" value="UV-DAMAGE ENDONUCLEASE"/>
    <property type="match status" value="1"/>
</dbReference>
<dbReference type="GO" id="GO:0016787">
    <property type="term" value="F:hydrolase activity"/>
    <property type="evidence" value="ECO:0007669"/>
    <property type="project" value="UniProtKB-KW"/>
</dbReference>
<proteinExistence type="predicted"/>
<dbReference type="SUPFAM" id="SSF51658">
    <property type="entry name" value="Xylose isomerase-like"/>
    <property type="match status" value="1"/>
</dbReference>
<organism evidence="7 8">
    <name type="scientific">Desmonostoc muscorum LEGE 12446</name>
    <dbReference type="NCBI Taxonomy" id="1828758"/>
    <lineage>
        <taxon>Bacteria</taxon>
        <taxon>Bacillati</taxon>
        <taxon>Cyanobacteriota</taxon>
        <taxon>Cyanophyceae</taxon>
        <taxon>Nostocales</taxon>
        <taxon>Nostocaceae</taxon>
        <taxon>Desmonostoc</taxon>
    </lineage>
</organism>
<dbReference type="GO" id="GO:0004519">
    <property type="term" value="F:endonuclease activity"/>
    <property type="evidence" value="ECO:0007669"/>
    <property type="project" value="UniProtKB-KW"/>
</dbReference>
<dbReference type="Proteomes" id="UP000622533">
    <property type="component" value="Unassembled WGS sequence"/>
</dbReference>
<evidence type="ECO:0000256" key="5">
    <source>
        <dbReference type="ARBA" id="ARBA00022801"/>
    </source>
</evidence>
<evidence type="ECO:0000256" key="4">
    <source>
        <dbReference type="ARBA" id="ARBA00022769"/>
    </source>
</evidence>
<dbReference type="GO" id="GO:0006289">
    <property type="term" value="P:nucleotide-excision repair"/>
    <property type="evidence" value="ECO:0007669"/>
    <property type="project" value="InterPro"/>
</dbReference>
<dbReference type="EMBL" id="JADEXS010001019">
    <property type="protein sequence ID" value="MBE9027703.1"/>
    <property type="molecule type" value="Genomic_DNA"/>
</dbReference>
<evidence type="ECO:0000256" key="6">
    <source>
        <dbReference type="ARBA" id="ARBA00023204"/>
    </source>
</evidence>
<evidence type="ECO:0000256" key="1">
    <source>
        <dbReference type="ARBA" id="ARBA00022722"/>
    </source>
</evidence>
<keyword evidence="5" id="KW-0378">Hydrolase</keyword>
<evidence type="ECO:0000256" key="2">
    <source>
        <dbReference type="ARBA" id="ARBA00022759"/>
    </source>
</evidence>
<reference evidence="7" key="1">
    <citation type="submission" date="2020-10" db="EMBL/GenBank/DDBJ databases">
        <authorList>
            <person name="Castelo-Branco R."/>
            <person name="Eusebio N."/>
            <person name="Adriana R."/>
            <person name="Vieira A."/>
            <person name="Brugerolle De Fraissinette N."/>
            <person name="Rezende De Castro R."/>
            <person name="Schneider M.P."/>
            <person name="Vasconcelos V."/>
            <person name="Leao P.N."/>
        </authorList>
    </citation>
    <scope>NUCLEOTIDE SEQUENCE</scope>
    <source>
        <strain evidence="7">LEGE 12446</strain>
    </source>
</reference>
<evidence type="ECO:0000313" key="7">
    <source>
        <dbReference type="EMBL" id="MBE9027703.1"/>
    </source>
</evidence>
<dbReference type="RefSeq" id="WP_193925447.1">
    <property type="nucleotide sequence ID" value="NZ_JADEXS020000001.1"/>
</dbReference>
<dbReference type="PANTHER" id="PTHR31290">
    <property type="entry name" value="UV-DAMAGE ENDONUCLEASE"/>
    <property type="match status" value="1"/>
</dbReference>
<accession>A0A8J7AIN3</accession>